<evidence type="ECO:0000313" key="2">
    <source>
        <dbReference type="Proteomes" id="UP000484015"/>
    </source>
</evidence>
<comment type="caution">
    <text evidence="1">The sequence shown here is derived from an EMBL/GenBank/DDBJ whole genome shotgun (WGS) entry which is preliminary data.</text>
</comment>
<accession>A0A6L6Q0U9</accession>
<name>A0A6L6Q0U9_9BURK</name>
<dbReference type="Proteomes" id="UP000484015">
    <property type="component" value="Unassembled WGS sequence"/>
</dbReference>
<evidence type="ECO:0000313" key="1">
    <source>
        <dbReference type="EMBL" id="MTW03260.1"/>
    </source>
</evidence>
<reference evidence="1 2" key="1">
    <citation type="submission" date="2019-11" db="EMBL/GenBank/DDBJ databases">
        <title>Type strains purchased from KCTC, JCM and DSMZ.</title>
        <authorList>
            <person name="Lu H."/>
        </authorList>
    </citation>
    <scope>NUCLEOTIDE SEQUENCE [LARGE SCALE GENOMIC DNA]</scope>
    <source>
        <strain evidence="1 2">KCTC 42409</strain>
    </source>
</reference>
<sequence length="184" mass="19766">MKLENLHDGTRVTNLTNGESVVVEGRFAGVLSDQQYAKMMRIKREQKARRLLKDDEQSATMAAQPGRVSASGVTAISTQCSGTYSVNGATGGWSSPLCYLNNSTAVSLSGSAISSINKSLSVTLYRNIDFWPDQSYGTKTFTATSQGAVLSGSWSSVQAGAYYYLDFSTAYNGISVYGNFAMIQ</sequence>
<dbReference type="EMBL" id="WNLA01000008">
    <property type="protein sequence ID" value="MTW03260.1"/>
    <property type="molecule type" value="Genomic_DNA"/>
</dbReference>
<organism evidence="1 2">
    <name type="scientific">Pseudoduganella ginsengisoli</name>
    <dbReference type="NCBI Taxonomy" id="1462440"/>
    <lineage>
        <taxon>Bacteria</taxon>
        <taxon>Pseudomonadati</taxon>
        <taxon>Pseudomonadota</taxon>
        <taxon>Betaproteobacteria</taxon>
        <taxon>Burkholderiales</taxon>
        <taxon>Oxalobacteraceae</taxon>
        <taxon>Telluria group</taxon>
        <taxon>Pseudoduganella</taxon>
    </lineage>
</organism>
<proteinExistence type="predicted"/>
<keyword evidence="2" id="KW-1185">Reference proteome</keyword>
<dbReference type="AlphaFoldDB" id="A0A6L6Q0U9"/>
<protein>
    <submittedName>
        <fullName evidence="1">Uncharacterized protein</fullName>
    </submittedName>
</protein>
<gene>
    <name evidence="1" type="ORF">GM668_14325</name>
</gene>